<evidence type="ECO:0000313" key="3">
    <source>
        <dbReference type="Proteomes" id="UP000187001"/>
    </source>
</evidence>
<feature type="compositionally biased region" description="Polar residues" evidence="1">
    <location>
        <begin position="199"/>
        <end position="214"/>
    </location>
</feature>
<dbReference type="Proteomes" id="UP000187001">
    <property type="component" value="Unassembled WGS sequence"/>
</dbReference>
<feature type="compositionally biased region" description="Low complexity" evidence="1">
    <location>
        <begin position="241"/>
        <end position="254"/>
    </location>
</feature>
<dbReference type="AlphaFoldDB" id="A0ABD6QDZ6"/>
<protein>
    <recommendedName>
        <fullName evidence="4">WXG100 family type VII secretion target</fullName>
    </recommendedName>
</protein>
<feature type="region of interest" description="Disordered" evidence="1">
    <location>
        <begin position="174"/>
        <end position="335"/>
    </location>
</feature>
<sequence>MTVTVTTILDSRPSRLIDAAARAGSQAQREGDRLQNSRNAMADLRNGWEGSASDAASASAERTSISHRKVVDSLLEMQSALNRGGTQMTATQSNVAEIVSKIEPFGFQIADDGTVSVAPGSRADQMASLSPLLARQLQMLALSYSVELKKLIAEFETQDIALANAMQRATSDLDLKGEATKGSRDGKALGEESGRDGLDSQSDNDIAQTDSSTPGMPASLQPPPLASGPAAQTSPQVSTRPAAATASPPSTTSAGGTQAPEIPRPSDSAAASRTSAGPVPPLTGAPQPTGSGPVPAAPRVTSVASSNQGSGPTSTAAAPVSYSAPQSTFATGGPQTSVQAFGIAGDFPEKPIYEVDDDGWVYNVGDPDFDPDTFEDDW</sequence>
<dbReference type="SUPFAM" id="SSF140453">
    <property type="entry name" value="EsxAB dimer-like"/>
    <property type="match status" value="1"/>
</dbReference>
<dbReference type="RefSeq" id="WP_076207714.1">
    <property type="nucleotide sequence ID" value="NZ_MBER01000162.1"/>
</dbReference>
<dbReference type="InterPro" id="IPR010310">
    <property type="entry name" value="T7SS_ESAT-6-like"/>
</dbReference>
<dbReference type="EMBL" id="MBER01000162">
    <property type="protein sequence ID" value="OMC35167.1"/>
    <property type="molecule type" value="Genomic_DNA"/>
</dbReference>
<name>A0ABD6QDZ6_MYCFO</name>
<evidence type="ECO:0000313" key="2">
    <source>
        <dbReference type="EMBL" id="OMC35167.1"/>
    </source>
</evidence>
<dbReference type="InterPro" id="IPR036689">
    <property type="entry name" value="ESAT-6-like_sf"/>
</dbReference>
<feature type="compositionally biased region" description="Basic and acidic residues" evidence="1">
    <location>
        <begin position="174"/>
        <end position="198"/>
    </location>
</feature>
<feature type="compositionally biased region" description="Polar residues" evidence="1">
    <location>
        <begin position="323"/>
        <end position="335"/>
    </location>
</feature>
<organism evidence="2 3">
    <name type="scientific">Mycolicibacterium fortuitum</name>
    <name type="common">Mycobacterium fortuitum</name>
    <dbReference type="NCBI Taxonomy" id="1766"/>
    <lineage>
        <taxon>Bacteria</taxon>
        <taxon>Bacillati</taxon>
        <taxon>Actinomycetota</taxon>
        <taxon>Actinomycetes</taxon>
        <taxon>Mycobacteriales</taxon>
        <taxon>Mycobacteriaceae</taxon>
        <taxon>Mycolicibacterium</taxon>
    </lineage>
</organism>
<feature type="compositionally biased region" description="Polar residues" evidence="1">
    <location>
        <begin position="230"/>
        <end position="239"/>
    </location>
</feature>
<proteinExistence type="predicted"/>
<reference evidence="2 3" key="1">
    <citation type="submission" date="2016-07" db="EMBL/GenBank/DDBJ databases">
        <authorList>
            <person name="Sutton G."/>
            <person name="Brinkac L."/>
            <person name="Sanka R."/>
            <person name="Adams M."/>
            <person name="Lau E."/>
            <person name="Kumar A."/>
            <person name="Macaden R."/>
        </authorList>
    </citation>
    <scope>NUCLEOTIDE SEQUENCE [LARGE SCALE GENOMIC DNA]</scope>
    <source>
        <strain evidence="2 3">GA-0871</strain>
    </source>
</reference>
<dbReference type="Gene3D" id="1.10.287.1060">
    <property type="entry name" value="ESAT-6-like"/>
    <property type="match status" value="1"/>
</dbReference>
<evidence type="ECO:0008006" key="4">
    <source>
        <dbReference type="Google" id="ProtNLM"/>
    </source>
</evidence>
<accession>A0ABD6QDZ6</accession>
<dbReference type="Pfam" id="PF06013">
    <property type="entry name" value="WXG100"/>
    <property type="match status" value="1"/>
</dbReference>
<gene>
    <name evidence="2" type="ORF">A5742_12790</name>
</gene>
<feature type="compositionally biased region" description="Polar residues" evidence="1">
    <location>
        <begin position="302"/>
        <end position="316"/>
    </location>
</feature>
<evidence type="ECO:0000256" key="1">
    <source>
        <dbReference type="SAM" id="MobiDB-lite"/>
    </source>
</evidence>
<comment type="caution">
    <text evidence="2">The sequence shown here is derived from an EMBL/GenBank/DDBJ whole genome shotgun (WGS) entry which is preliminary data.</text>
</comment>